<evidence type="ECO:0000313" key="1">
    <source>
        <dbReference type="EMBL" id="KAK7057176.1"/>
    </source>
</evidence>
<organism evidence="1 2">
    <name type="scientific">Favolaschia claudopus</name>
    <dbReference type="NCBI Taxonomy" id="2862362"/>
    <lineage>
        <taxon>Eukaryota</taxon>
        <taxon>Fungi</taxon>
        <taxon>Dikarya</taxon>
        <taxon>Basidiomycota</taxon>
        <taxon>Agaricomycotina</taxon>
        <taxon>Agaricomycetes</taxon>
        <taxon>Agaricomycetidae</taxon>
        <taxon>Agaricales</taxon>
        <taxon>Marasmiineae</taxon>
        <taxon>Mycenaceae</taxon>
        <taxon>Favolaschia</taxon>
    </lineage>
</organism>
<evidence type="ECO:0000313" key="2">
    <source>
        <dbReference type="Proteomes" id="UP001362999"/>
    </source>
</evidence>
<reference evidence="1 2" key="1">
    <citation type="journal article" date="2024" name="J Genomics">
        <title>Draft genome sequencing and assembly of Favolaschia claudopus CIRM-BRFM 2984 isolated from oak limbs.</title>
        <authorList>
            <person name="Navarro D."/>
            <person name="Drula E."/>
            <person name="Chaduli D."/>
            <person name="Cazenave R."/>
            <person name="Ahrendt S."/>
            <person name="Wang J."/>
            <person name="Lipzen A."/>
            <person name="Daum C."/>
            <person name="Barry K."/>
            <person name="Grigoriev I.V."/>
            <person name="Favel A."/>
            <person name="Rosso M.N."/>
            <person name="Martin F."/>
        </authorList>
    </citation>
    <scope>NUCLEOTIDE SEQUENCE [LARGE SCALE GENOMIC DNA]</scope>
    <source>
        <strain evidence="1 2">CIRM-BRFM 2984</strain>
    </source>
</reference>
<name>A0AAW0DYC1_9AGAR</name>
<gene>
    <name evidence="1" type="ORF">R3P38DRAFT_2839745</name>
</gene>
<keyword evidence="2" id="KW-1185">Reference proteome</keyword>
<dbReference type="AlphaFoldDB" id="A0AAW0DYC1"/>
<comment type="caution">
    <text evidence="1">The sequence shown here is derived from an EMBL/GenBank/DDBJ whole genome shotgun (WGS) entry which is preliminary data.</text>
</comment>
<protein>
    <submittedName>
        <fullName evidence="1">Uncharacterized protein</fullName>
    </submittedName>
</protein>
<sequence length="96" mass="11100">MCQYDTYVLPFHPSTISFSFRSGIQYACGHYIVTSLDRKHDCGNRYCAKSANHPPTCRSYDCIQYYGPDLTQRPTISSAYCNVCQDAFFSHLPRRR</sequence>
<dbReference type="EMBL" id="JAWWNJ010000004">
    <property type="protein sequence ID" value="KAK7057176.1"/>
    <property type="molecule type" value="Genomic_DNA"/>
</dbReference>
<dbReference type="Proteomes" id="UP001362999">
    <property type="component" value="Unassembled WGS sequence"/>
</dbReference>
<accession>A0AAW0DYC1</accession>
<proteinExistence type="predicted"/>